<feature type="transmembrane region" description="Helical" evidence="2">
    <location>
        <begin position="77"/>
        <end position="97"/>
    </location>
</feature>
<dbReference type="Proteomes" id="UP000266552">
    <property type="component" value="Chromosome"/>
</dbReference>
<evidence type="ECO:0000256" key="1">
    <source>
        <dbReference type="SAM" id="MobiDB-lite"/>
    </source>
</evidence>
<feature type="region of interest" description="Disordered" evidence="1">
    <location>
        <begin position="236"/>
        <end position="256"/>
    </location>
</feature>
<feature type="transmembrane region" description="Helical" evidence="2">
    <location>
        <begin position="179"/>
        <end position="201"/>
    </location>
</feature>
<accession>A0A385TP21</accession>
<keyword evidence="4" id="KW-1185">Reference proteome</keyword>
<name>A0A385TP21_PAELA</name>
<gene>
    <name evidence="3" type="ORF">D5F53_20390</name>
</gene>
<keyword evidence="2" id="KW-0812">Transmembrane</keyword>
<dbReference type="AlphaFoldDB" id="A0A385TP21"/>
<feature type="transmembrane region" description="Helical" evidence="2">
    <location>
        <begin position="21"/>
        <end position="41"/>
    </location>
</feature>
<proteinExistence type="predicted"/>
<evidence type="ECO:0000256" key="2">
    <source>
        <dbReference type="SAM" id="Phobius"/>
    </source>
</evidence>
<reference evidence="3 4" key="1">
    <citation type="submission" date="2018-09" db="EMBL/GenBank/DDBJ databases">
        <title>Genome Sequence of Paenibacillus lautus Strain E7593-69, Azo Dye-Degrading Bacteria, Isolated from Commercial Tattoo Inks.</title>
        <authorList>
            <person name="Nho S.W."/>
            <person name="Kim S.-J."/>
            <person name="Kweon O."/>
            <person name="Cerniglia C.E."/>
        </authorList>
    </citation>
    <scope>NUCLEOTIDE SEQUENCE [LARGE SCALE GENOMIC DNA]</scope>
    <source>
        <strain evidence="3 4">E7593-69</strain>
    </source>
</reference>
<protein>
    <submittedName>
        <fullName evidence="3">Uncharacterized protein</fullName>
    </submittedName>
</protein>
<dbReference type="KEGG" id="plw:D5F53_20390"/>
<feature type="transmembrane region" description="Helical" evidence="2">
    <location>
        <begin position="47"/>
        <end position="65"/>
    </location>
</feature>
<feature type="transmembrane region" description="Helical" evidence="2">
    <location>
        <begin position="109"/>
        <end position="134"/>
    </location>
</feature>
<feature type="compositionally biased region" description="Basic residues" evidence="1">
    <location>
        <begin position="247"/>
        <end position="256"/>
    </location>
</feature>
<sequence>MSAKISEEEQFHFRLIPAEQIRGGIVCFLFIMLIPVLVTLAAPMMSVYFYAAAAVWAAMLLWGIGLSVNPYRSEVGFVLYLGIYGLALAVACQLAILKMMYDMAGIESIGYGLSSVAVMLLLLAAFYVLHVRALRQGTYQSMERKGGIGKAGKTALLLAGIGYTGYYVVVAVTGDLGGFVMGMAAFSILLILGLYLAVVFIPRYRFIQNNMEKLKAHYPVLGLPKEQRNAAFLNKMNQGRTPAAPHRQSKKRRGSS</sequence>
<keyword evidence="2" id="KW-0472">Membrane</keyword>
<organism evidence="3 4">
    <name type="scientific">Paenibacillus lautus</name>
    <name type="common">Bacillus lautus</name>
    <dbReference type="NCBI Taxonomy" id="1401"/>
    <lineage>
        <taxon>Bacteria</taxon>
        <taxon>Bacillati</taxon>
        <taxon>Bacillota</taxon>
        <taxon>Bacilli</taxon>
        <taxon>Bacillales</taxon>
        <taxon>Paenibacillaceae</taxon>
        <taxon>Paenibacillus</taxon>
    </lineage>
</organism>
<keyword evidence="2" id="KW-1133">Transmembrane helix</keyword>
<dbReference type="RefSeq" id="WP_119849255.1">
    <property type="nucleotide sequence ID" value="NZ_CP032412.1"/>
</dbReference>
<dbReference type="EMBL" id="CP032412">
    <property type="protein sequence ID" value="AYB45509.1"/>
    <property type="molecule type" value="Genomic_DNA"/>
</dbReference>
<evidence type="ECO:0000313" key="4">
    <source>
        <dbReference type="Proteomes" id="UP000266552"/>
    </source>
</evidence>
<evidence type="ECO:0000313" key="3">
    <source>
        <dbReference type="EMBL" id="AYB45509.1"/>
    </source>
</evidence>
<feature type="transmembrane region" description="Helical" evidence="2">
    <location>
        <begin position="155"/>
        <end position="173"/>
    </location>
</feature>